<evidence type="ECO:0000256" key="1">
    <source>
        <dbReference type="SAM" id="MobiDB-lite"/>
    </source>
</evidence>
<keyword evidence="3" id="KW-1185">Reference proteome</keyword>
<accession>A0ABY2HHL3</accession>
<dbReference type="EMBL" id="PPTA01000001">
    <property type="protein sequence ID" value="TFB06992.1"/>
    <property type="molecule type" value="Genomic_DNA"/>
</dbReference>
<feature type="compositionally biased region" description="Basic and acidic residues" evidence="1">
    <location>
        <begin position="112"/>
        <end position="134"/>
    </location>
</feature>
<organism evidence="2 3">
    <name type="scientific">Trichoderma ghanense</name>
    <dbReference type="NCBI Taxonomy" id="65468"/>
    <lineage>
        <taxon>Eukaryota</taxon>
        <taxon>Fungi</taxon>
        <taxon>Dikarya</taxon>
        <taxon>Ascomycota</taxon>
        <taxon>Pezizomycotina</taxon>
        <taxon>Sordariomycetes</taxon>
        <taxon>Hypocreomycetidae</taxon>
        <taxon>Hypocreales</taxon>
        <taxon>Hypocreaceae</taxon>
        <taxon>Trichoderma</taxon>
    </lineage>
</organism>
<dbReference type="RefSeq" id="XP_073563193.1">
    <property type="nucleotide sequence ID" value="XM_073698299.1"/>
</dbReference>
<dbReference type="Proteomes" id="UP001642720">
    <property type="component" value="Unassembled WGS sequence"/>
</dbReference>
<reference evidence="2 3" key="1">
    <citation type="submission" date="2018-01" db="EMBL/GenBank/DDBJ databases">
        <title>Genome characterization of the sugarcane-associated fungus Trichoderma ghanense CCMA-1212 and their application in lignocelulose bioconversion.</title>
        <authorList>
            <person name="Steindorff A.S."/>
            <person name="Mendes T.D."/>
            <person name="Vilela E.S.D."/>
            <person name="Rodrigues D.S."/>
            <person name="Formighieri E.F."/>
            <person name="Melo I.S."/>
            <person name="Favaro L.C.L."/>
        </authorList>
    </citation>
    <scope>NUCLEOTIDE SEQUENCE [LARGE SCALE GENOMIC DNA]</scope>
    <source>
        <strain evidence="2 3">CCMA-1212</strain>
    </source>
</reference>
<proteinExistence type="predicted"/>
<feature type="region of interest" description="Disordered" evidence="1">
    <location>
        <begin position="97"/>
        <end position="142"/>
    </location>
</feature>
<comment type="caution">
    <text evidence="2">The sequence shown here is derived from an EMBL/GenBank/DDBJ whole genome shotgun (WGS) entry which is preliminary data.</text>
</comment>
<name>A0ABY2HHL3_9HYPO</name>
<sequence>MAHRSIWAGDYHNYVMRVQTRANPTRQHGVGLGRCAAASHFITLAALLSGHCRDTQKKDSERRLAFTRRFACNGTSFIHAQLHFQAVRLHSAMQFDQDRPCGSNGASSSARSLREAPKRDTNRHLSPLRKELHSAKASCGMP</sequence>
<protein>
    <submittedName>
        <fullName evidence="2">Uncharacterized protein</fullName>
    </submittedName>
</protein>
<gene>
    <name evidence="2" type="ORF">CCMA1212_000846</name>
</gene>
<dbReference type="GeneID" id="300572749"/>
<evidence type="ECO:0000313" key="2">
    <source>
        <dbReference type="EMBL" id="TFB06992.1"/>
    </source>
</evidence>
<evidence type="ECO:0000313" key="3">
    <source>
        <dbReference type="Proteomes" id="UP001642720"/>
    </source>
</evidence>